<evidence type="ECO:0000313" key="1">
    <source>
        <dbReference type="EMBL" id="KAI3737391.1"/>
    </source>
</evidence>
<reference evidence="1 2" key="2">
    <citation type="journal article" date="2022" name="Mol. Ecol. Resour.">
        <title>The genomes of chicory, endive, great burdock and yacon provide insights into Asteraceae paleo-polyploidization history and plant inulin production.</title>
        <authorList>
            <person name="Fan W."/>
            <person name="Wang S."/>
            <person name="Wang H."/>
            <person name="Wang A."/>
            <person name="Jiang F."/>
            <person name="Liu H."/>
            <person name="Zhao H."/>
            <person name="Xu D."/>
            <person name="Zhang Y."/>
        </authorList>
    </citation>
    <scope>NUCLEOTIDE SEQUENCE [LARGE SCALE GENOMIC DNA]</scope>
    <source>
        <strain evidence="2">cv. Punajuju</strain>
        <tissue evidence="1">Leaves</tissue>
    </source>
</reference>
<reference evidence="2" key="1">
    <citation type="journal article" date="2022" name="Mol. Ecol. Resour.">
        <title>The genomes of chicory, endive, great burdock and yacon provide insights into Asteraceae palaeo-polyploidization history and plant inulin production.</title>
        <authorList>
            <person name="Fan W."/>
            <person name="Wang S."/>
            <person name="Wang H."/>
            <person name="Wang A."/>
            <person name="Jiang F."/>
            <person name="Liu H."/>
            <person name="Zhao H."/>
            <person name="Xu D."/>
            <person name="Zhang Y."/>
        </authorList>
    </citation>
    <scope>NUCLEOTIDE SEQUENCE [LARGE SCALE GENOMIC DNA]</scope>
    <source>
        <strain evidence="2">cv. Punajuju</strain>
    </source>
</reference>
<dbReference type="Proteomes" id="UP001055811">
    <property type="component" value="Linkage Group LG05"/>
</dbReference>
<organism evidence="1 2">
    <name type="scientific">Cichorium intybus</name>
    <name type="common">Chicory</name>
    <dbReference type="NCBI Taxonomy" id="13427"/>
    <lineage>
        <taxon>Eukaryota</taxon>
        <taxon>Viridiplantae</taxon>
        <taxon>Streptophyta</taxon>
        <taxon>Embryophyta</taxon>
        <taxon>Tracheophyta</taxon>
        <taxon>Spermatophyta</taxon>
        <taxon>Magnoliopsida</taxon>
        <taxon>eudicotyledons</taxon>
        <taxon>Gunneridae</taxon>
        <taxon>Pentapetalae</taxon>
        <taxon>asterids</taxon>
        <taxon>campanulids</taxon>
        <taxon>Asterales</taxon>
        <taxon>Asteraceae</taxon>
        <taxon>Cichorioideae</taxon>
        <taxon>Cichorieae</taxon>
        <taxon>Cichoriinae</taxon>
        <taxon>Cichorium</taxon>
    </lineage>
</organism>
<protein>
    <submittedName>
        <fullName evidence="1">Uncharacterized protein</fullName>
    </submittedName>
</protein>
<accession>A0ACB9CT46</accession>
<name>A0ACB9CT46_CICIN</name>
<gene>
    <name evidence="1" type="ORF">L2E82_27392</name>
</gene>
<proteinExistence type="predicted"/>
<dbReference type="EMBL" id="CM042013">
    <property type="protein sequence ID" value="KAI3737391.1"/>
    <property type="molecule type" value="Genomic_DNA"/>
</dbReference>
<evidence type="ECO:0000313" key="2">
    <source>
        <dbReference type="Proteomes" id="UP001055811"/>
    </source>
</evidence>
<comment type="caution">
    <text evidence="1">The sequence shown here is derived from an EMBL/GenBank/DDBJ whole genome shotgun (WGS) entry which is preliminary data.</text>
</comment>
<keyword evidence="2" id="KW-1185">Reference proteome</keyword>
<sequence length="967" mass="108029">MGEEVFQWLKSLPLAPEYHPTLTEFQDPISYIFKIEEEASKYGICKIIPPVPPSPKKTIIANLNRSLSSRNPDSSPTFTTRVQQIGFCPRKHLQPVQKSVWQSGEYYTVTQFEAKAKNFEKNYLKKGSNPKRGLTALEVETLYWKAHMGKSFSIEYANDMSGSAFDQTVGGGEGTKQGKKEIGDVMTVGETRWNMQGVSRAKGSPLRFIKEEIPGVTSPMVYLGMLFSWFAWHVEDHDFHSLNYMHMGAAKTWYGVPMDAAVAFEDVVRAHGYGGEINPVVTFATLAQKTTVMSPEVLIKAGIPCCRNVFLSCIPIPNSLRFNCAEAANIATPGWLVVARDATIRRASMNCAPMVSHTQLLYDLALSLSANGPTSNKPEPRSSRLKDKLKAEGEALVNRLFLQDIMQNNELLHVLGNGSPVVVLSEEALCSWISSDSCYKTRCIQNDESSSSRGGRRNSSFDSFASPRQNTEIEKPDPASVFSCVACGILCYSCVAIVQPSKEAARYLMSAYCRGGTDLVAATDYANVVGLGSSSSSGRDGLFDVPIICEEDNSGTAQGQDVDSALKLLALAYGDSSDHEEAHDSVHFKSNKYFMESNCSMGRFEYQIEAPHDDTKPSSPMNPAHDDDSSRMHVFCLHHAREVEQRLRSVGGVHMLLLCHQDYPEIDDEARLMAEELGTDRIWTDLGYREITDYDKAKIRSALDNDETAHGYQDWIVRLGMDIFYSASLSRSPIYTKQMPYNSVIYNAIGHVSPSNDSTKWKTSGKQKKITMAGKWCGKVWMSNQVHPLLVVRDLEENDISGSILSTVDVKLETKSENRRKRKKNVTVEPSPPPPPSPPATADDPPLNGGFRRPRRTNHRNKQTRKAKIPNLNKTPREIDTDSDDDYRPTRRTKRGITKNKKAKKPAATMEEESEDEREFGCDLDGCNMSFHRARPYQCTEEGCGKTFRFVSDYSRHKRKTGHSVMQ</sequence>